<dbReference type="eggNOG" id="COG5470">
    <property type="taxonomic scope" value="Bacteria"/>
</dbReference>
<proteinExistence type="predicted"/>
<dbReference type="OrthoDB" id="8909581at2"/>
<sequence>MAVIDPDPKRLPEIMAAIPEDTPIVMLNLLRFREVAEYRDGPADYSGREAYRRYSEVALGKVKGVGGEPVWMGKTLAGVIAPADEHWDEVLLVRYPSRQAFQSMLADPEYREATRHRSAALSEARLIAMQER</sequence>
<protein>
    <recommendedName>
        <fullName evidence="1">DUF1330 domain-containing protein</fullName>
    </recommendedName>
</protein>
<dbReference type="AlphaFoldDB" id="L0WDQ1"/>
<accession>L0WDQ1</accession>
<dbReference type="STRING" id="1177179.A11A3_04305"/>
<dbReference type="PANTHER" id="PTHR40257">
    <property type="match status" value="1"/>
</dbReference>
<evidence type="ECO:0000313" key="3">
    <source>
        <dbReference type="Proteomes" id="UP000010164"/>
    </source>
</evidence>
<dbReference type="PANTHER" id="PTHR40257:SF1">
    <property type="entry name" value="DUF1330 DOMAIN-CONTAINING PROTEIN"/>
    <property type="match status" value="1"/>
</dbReference>
<dbReference type="SUPFAM" id="SSF54909">
    <property type="entry name" value="Dimeric alpha+beta barrel"/>
    <property type="match status" value="1"/>
</dbReference>
<gene>
    <name evidence="2" type="ORF">A11A3_04305</name>
</gene>
<keyword evidence="3" id="KW-1185">Reference proteome</keyword>
<dbReference type="InterPro" id="IPR011008">
    <property type="entry name" value="Dimeric_a/b-barrel"/>
</dbReference>
<name>L0WDQ1_9GAMM</name>
<evidence type="ECO:0000259" key="1">
    <source>
        <dbReference type="Pfam" id="PF07045"/>
    </source>
</evidence>
<dbReference type="InterPro" id="IPR010753">
    <property type="entry name" value="DUF1330"/>
</dbReference>
<dbReference type="Gene3D" id="3.30.70.100">
    <property type="match status" value="1"/>
</dbReference>
<dbReference type="EMBL" id="AMRJ01000004">
    <property type="protein sequence ID" value="EKF75171.1"/>
    <property type="molecule type" value="Genomic_DNA"/>
</dbReference>
<dbReference type="Pfam" id="PF07045">
    <property type="entry name" value="DUF1330"/>
    <property type="match status" value="1"/>
</dbReference>
<evidence type="ECO:0000313" key="2">
    <source>
        <dbReference type="EMBL" id="EKF75171.1"/>
    </source>
</evidence>
<dbReference type="PATRIC" id="fig|1177179.3.peg.857"/>
<reference evidence="2 3" key="1">
    <citation type="journal article" date="2012" name="J. Bacteriol.">
        <title>Genome Sequence of the Alkane-Degrading Bacterium Alcanivorax hongdengensis Type Strain A-11-3.</title>
        <authorList>
            <person name="Lai Q."/>
            <person name="Shao Z."/>
        </authorList>
    </citation>
    <scope>NUCLEOTIDE SEQUENCE [LARGE SCALE GENOMIC DNA]</scope>
    <source>
        <strain evidence="2 3">A-11-3</strain>
    </source>
</reference>
<dbReference type="RefSeq" id="WP_008928046.1">
    <property type="nucleotide sequence ID" value="NZ_AMRJ01000004.1"/>
</dbReference>
<comment type="caution">
    <text evidence="2">The sequence shown here is derived from an EMBL/GenBank/DDBJ whole genome shotgun (WGS) entry which is preliminary data.</text>
</comment>
<dbReference type="Proteomes" id="UP000010164">
    <property type="component" value="Unassembled WGS sequence"/>
</dbReference>
<organism evidence="2 3">
    <name type="scientific">Alcanivorax hongdengensis A-11-3</name>
    <dbReference type="NCBI Taxonomy" id="1177179"/>
    <lineage>
        <taxon>Bacteria</taxon>
        <taxon>Pseudomonadati</taxon>
        <taxon>Pseudomonadota</taxon>
        <taxon>Gammaproteobacteria</taxon>
        <taxon>Oceanospirillales</taxon>
        <taxon>Alcanivoracaceae</taxon>
        <taxon>Alcanivorax</taxon>
    </lineage>
</organism>
<feature type="domain" description="DUF1330" evidence="1">
    <location>
        <begin position="48"/>
        <end position="128"/>
    </location>
</feature>